<name>A0A1V9Y0G8_9ACAR</name>
<evidence type="ECO:0000259" key="8">
    <source>
        <dbReference type="Pfam" id="PF18267"/>
    </source>
</evidence>
<protein>
    <recommendedName>
        <fullName evidence="3">Pyridine nucleotide-disulfide oxidoreductase domain-containing protein 1</fullName>
    </recommendedName>
</protein>
<evidence type="ECO:0000256" key="3">
    <source>
        <dbReference type="ARBA" id="ARBA00018240"/>
    </source>
</evidence>
<evidence type="ECO:0000256" key="4">
    <source>
        <dbReference type="ARBA" id="ARBA00022630"/>
    </source>
</evidence>
<dbReference type="InterPro" id="IPR016156">
    <property type="entry name" value="FAD/NAD-linked_Rdtase_dimer_sf"/>
</dbReference>
<evidence type="ECO:0000259" key="7">
    <source>
        <dbReference type="Pfam" id="PF07992"/>
    </source>
</evidence>
<dbReference type="AlphaFoldDB" id="A0A1V9Y0G8"/>
<gene>
    <name evidence="9" type="ORF">BIW11_00186</name>
</gene>
<evidence type="ECO:0000256" key="2">
    <source>
        <dbReference type="ARBA" id="ARBA00008147"/>
    </source>
</evidence>
<dbReference type="InParanoid" id="A0A1V9Y0G8"/>
<evidence type="ECO:0000256" key="1">
    <source>
        <dbReference type="ARBA" id="ARBA00001974"/>
    </source>
</evidence>
<keyword evidence="10" id="KW-1185">Reference proteome</keyword>
<feature type="domain" description="NADH-rubredoxin oxidoreductase C-terminal" evidence="8">
    <location>
        <begin position="376"/>
        <end position="432"/>
    </location>
</feature>
<accession>A0A1V9Y0G8</accession>
<dbReference type="InterPro" id="IPR041575">
    <property type="entry name" value="Rubredoxin_C"/>
</dbReference>
<sequence>MTSVSTADFAVVGGGIAGVTCVQQLCLLNPGKCVRLVSASPVLKVVADVVKITKYIEEFSVSETAGSVLESQFTNLKVVFARVENWDAMAKTLHLSTGESLRYGKLCLCCGAIPNRVFNVPGVLVIRDTETVDKLRERLARAETIAVIGNGGIATELVHKLRNCRVHWLIRNESISATFVDAGAAKFLLESATPADASAETDCPVYKRLRYTVSESGEKKVEFGTALGPDWAENHDLFGGGGVDKSISIEYNVEVESVSWLAEQAKYDVRLSSGKTLRVDLVVSATGVVPNPGCFGQNLRLANDGGILVNDNFETSCRDVYAAGDVCSLPPSEELWIQMRLWTQARQMGDAAARSMSGPDQLIPPYFEVFTHATHFFGFKVVLIGLFNGQKLESGGYEVLLRVTPNQEYIKLILKDGRLKGAILVGETDLEEVIENLHYSQLDITDLKDSLLDPDIDLEDYFD</sequence>
<dbReference type="PRINTS" id="PR00368">
    <property type="entry name" value="FADPNR"/>
</dbReference>
<dbReference type="InterPro" id="IPR036188">
    <property type="entry name" value="FAD/NAD-bd_sf"/>
</dbReference>
<keyword evidence="5" id="KW-0274">FAD</keyword>
<dbReference type="PANTHER" id="PTHR43429">
    <property type="entry name" value="PYRIDINE NUCLEOTIDE-DISULFIDE OXIDOREDUCTASE DOMAIN-CONTAINING"/>
    <property type="match status" value="1"/>
</dbReference>
<keyword evidence="4" id="KW-0285">Flavoprotein</keyword>
<dbReference type="InterPro" id="IPR050260">
    <property type="entry name" value="FAD-bd_OxRdtase"/>
</dbReference>
<evidence type="ECO:0000256" key="6">
    <source>
        <dbReference type="ARBA" id="ARBA00023002"/>
    </source>
</evidence>
<dbReference type="FunCoup" id="A0A1V9Y0G8">
    <property type="interactions" value="556"/>
</dbReference>
<reference evidence="9 10" key="1">
    <citation type="journal article" date="2017" name="Gigascience">
        <title>Draft genome of the honey bee ectoparasitic mite, Tropilaelaps mercedesae, is shaped by the parasitic life history.</title>
        <authorList>
            <person name="Dong X."/>
            <person name="Armstrong S.D."/>
            <person name="Xia D."/>
            <person name="Makepeace B.L."/>
            <person name="Darby A.C."/>
            <person name="Kadowaki T."/>
        </authorList>
    </citation>
    <scope>NUCLEOTIDE SEQUENCE [LARGE SCALE GENOMIC DNA]</scope>
    <source>
        <strain evidence="9">Wuxi-XJTLU</strain>
    </source>
</reference>
<dbReference type="Gene3D" id="3.30.390.30">
    <property type="match status" value="1"/>
</dbReference>
<feature type="domain" description="FAD/NAD(P)-binding" evidence="7">
    <location>
        <begin position="246"/>
        <end position="349"/>
    </location>
</feature>
<dbReference type="Pfam" id="PF18267">
    <property type="entry name" value="Rubredoxin_C"/>
    <property type="match status" value="1"/>
</dbReference>
<dbReference type="Gene3D" id="3.50.50.60">
    <property type="entry name" value="FAD/NAD(P)-binding domain"/>
    <property type="match status" value="3"/>
</dbReference>
<dbReference type="Pfam" id="PF07992">
    <property type="entry name" value="Pyr_redox_2"/>
    <property type="match status" value="2"/>
</dbReference>
<dbReference type="SUPFAM" id="SSF51905">
    <property type="entry name" value="FAD/NAD(P)-binding domain"/>
    <property type="match status" value="2"/>
</dbReference>
<comment type="caution">
    <text evidence="9">The sequence shown here is derived from an EMBL/GenBank/DDBJ whole genome shotgun (WGS) entry which is preliminary data.</text>
</comment>
<comment type="similarity">
    <text evidence="2">Belongs to the class-I pyridine nucleotide-disulfide oxidoreductase family. PYROXD1 subfamily.</text>
</comment>
<evidence type="ECO:0000313" key="9">
    <source>
        <dbReference type="EMBL" id="OQR79192.1"/>
    </source>
</evidence>
<evidence type="ECO:0000256" key="5">
    <source>
        <dbReference type="ARBA" id="ARBA00022827"/>
    </source>
</evidence>
<dbReference type="PANTHER" id="PTHR43429:SF2">
    <property type="entry name" value="PYRIDINE NUCLEOTIDE-DISULFIDE OXIDOREDUCTASE DOMAIN-CONTAINING PROTEIN 1"/>
    <property type="match status" value="1"/>
</dbReference>
<feature type="domain" description="FAD/NAD(P)-binding" evidence="7">
    <location>
        <begin position="8"/>
        <end position="191"/>
    </location>
</feature>
<organism evidence="9 10">
    <name type="scientific">Tropilaelaps mercedesae</name>
    <dbReference type="NCBI Taxonomy" id="418985"/>
    <lineage>
        <taxon>Eukaryota</taxon>
        <taxon>Metazoa</taxon>
        <taxon>Ecdysozoa</taxon>
        <taxon>Arthropoda</taxon>
        <taxon>Chelicerata</taxon>
        <taxon>Arachnida</taxon>
        <taxon>Acari</taxon>
        <taxon>Parasitiformes</taxon>
        <taxon>Mesostigmata</taxon>
        <taxon>Gamasina</taxon>
        <taxon>Dermanyssoidea</taxon>
        <taxon>Laelapidae</taxon>
        <taxon>Tropilaelaps</taxon>
    </lineage>
</organism>
<dbReference type="GO" id="GO:0016491">
    <property type="term" value="F:oxidoreductase activity"/>
    <property type="evidence" value="ECO:0007669"/>
    <property type="project" value="UniProtKB-KW"/>
</dbReference>
<comment type="cofactor">
    <cofactor evidence="1">
        <name>FAD</name>
        <dbReference type="ChEBI" id="CHEBI:57692"/>
    </cofactor>
</comment>
<dbReference type="Proteomes" id="UP000192247">
    <property type="component" value="Unassembled WGS sequence"/>
</dbReference>
<dbReference type="EMBL" id="MNPL01001399">
    <property type="protein sequence ID" value="OQR79192.1"/>
    <property type="molecule type" value="Genomic_DNA"/>
</dbReference>
<evidence type="ECO:0000313" key="10">
    <source>
        <dbReference type="Proteomes" id="UP000192247"/>
    </source>
</evidence>
<proteinExistence type="inferred from homology"/>
<dbReference type="InterPro" id="IPR023753">
    <property type="entry name" value="FAD/NAD-binding_dom"/>
</dbReference>
<dbReference type="STRING" id="418985.A0A1V9Y0G8"/>
<dbReference type="OrthoDB" id="202203at2759"/>
<keyword evidence="6" id="KW-0560">Oxidoreductase</keyword>